<gene>
    <name evidence="6" type="ORF">M5K25_002029</name>
</gene>
<keyword evidence="7" id="KW-1185">Reference proteome</keyword>
<feature type="region of interest" description="Disordered" evidence="4">
    <location>
        <begin position="310"/>
        <end position="429"/>
    </location>
</feature>
<organism evidence="6 7">
    <name type="scientific">Dendrobium thyrsiflorum</name>
    <name type="common">Pinecone-like raceme dendrobium</name>
    <name type="synonym">Orchid</name>
    <dbReference type="NCBI Taxonomy" id="117978"/>
    <lineage>
        <taxon>Eukaryota</taxon>
        <taxon>Viridiplantae</taxon>
        <taxon>Streptophyta</taxon>
        <taxon>Embryophyta</taxon>
        <taxon>Tracheophyta</taxon>
        <taxon>Spermatophyta</taxon>
        <taxon>Magnoliopsida</taxon>
        <taxon>Liliopsida</taxon>
        <taxon>Asparagales</taxon>
        <taxon>Orchidaceae</taxon>
        <taxon>Epidendroideae</taxon>
        <taxon>Malaxideae</taxon>
        <taxon>Dendrobiinae</taxon>
        <taxon>Dendrobium</taxon>
    </lineage>
</organism>
<evidence type="ECO:0000256" key="4">
    <source>
        <dbReference type="SAM" id="MobiDB-lite"/>
    </source>
</evidence>
<dbReference type="InterPro" id="IPR011050">
    <property type="entry name" value="Pectin_lyase_fold/virulence"/>
</dbReference>
<keyword evidence="2" id="KW-0378">Hydrolase</keyword>
<dbReference type="Proteomes" id="UP001552299">
    <property type="component" value="Unassembled WGS sequence"/>
</dbReference>
<evidence type="ECO:0000256" key="3">
    <source>
        <dbReference type="ARBA" id="ARBA00023085"/>
    </source>
</evidence>
<proteinExistence type="predicted"/>
<accession>A0ABD0VTC2</accession>
<evidence type="ECO:0000256" key="1">
    <source>
        <dbReference type="ARBA" id="ARBA00005184"/>
    </source>
</evidence>
<dbReference type="AlphaFoldDB" id="A0ABD0VTC2"/>
<dbReference type="InterPro" id="IPR012334">
    <property type="entry name" value="Pectin_lyas_fold"/>
</dbReference>
<feature type="domain" description="Pectinesterase catalytic" evidence="5">
    <location>
        <begin position="219"/>
        <end position="303"/>
    </location>
</feature>
<dbReference type="Pfam" id="PF01095">
    <property type="entry name" value="Pectinesterase"/>
    <property type="match status" value="1"/>
</dbReference>
<dbReference type="SUPFAM" id="SSF51126">
    <property type="entry name" value="Pectin lyase-like"/>
    <property type="match status" value="1"/>
</dbReference>
<dbReference type="Gene3D" id="2.160.20.10">
    <property type="entry name" value="Single-stranded right-handed beta-helix, Pectin lyase-like"/>
    <property type="match status" value="1"/>
</dbReference>
<protein>
    <recommendedName>
        <fullName evidence="5">Pectinesterase catalytic domain-containing protein</fullName>
    </recommendedName>
</protein>
<evidence type="ECO:0000259" key="5">
    <source>
        <dbReference type="Pfam" id="PF01095"/>
    </source>
</evidence>
<reference evidence="6 7" key="1">
    <citation type="journal article" date="2024" name="Plant Biotechnol. J.">
        <title>Dendrobium thyrsiflorum genome and its molecular insights into genes involved in important horticultural traits.</title>
        <authorList>
            <person name="Chen B."/>
            <person name="Wang J.Y."/>
            <person name="Zheng P.J."/>
            <person name="Li K.L."/>
            <person name="Liang Y.M."/>
            <person name="Chen X.F."/>
            <person name="Zhang C."/>
            <person name="Zhao X."/>
            <person name="He X."/>
            <person name="Zhang G.Q."/>
            <person name="Liu Z.J."/>
            <person name="Xu Q."/>
        </authorList>
    </citation>
    <scope>NUCLEOTIDE SEQUENCE [LARGE SCALE GENOMIC DNA]</scope>
    <source>
        <strain evidence="6">GZMU011</strain>
    </source>
</reference>
<comment type="pathway">
    <text evidence="1">Glycan metabolism; pectin degradation; 2-dehydro-3-deoxy-D-gluconate from pectin: step 1/5.</text>
</comment>
<evidence type="ECO:0000313" key="6">
    <source>
        <dbReference type="EMBL" id="KAL0927818.1"/>
    </source>
</evidence>
<dbReference type="PANTHER" id="PTHR31707">
    <property type="entry name" value="PECTINESTERASE"/>
    <property type="match status" value="1"/>
</dbReference>
<sequence>MVKLKTTVSISPNASSSSPPLLLLHPPHHLLPLSRTHPSVQVLPLPRLMLPTPLLHPSFPSPSPSASTIILSVFNSSLHDIPTAISITHSILANSPTASNLSSAARNCLEVLPYSFRRLSAVSNLSSADARYWAAAAQQYQSGCSSTLQAAKTSAFIAELANRTSDGLAMLAALQRYGTNMTIWAPAQTERDGYWGPPTSSESYDGRRGVPKEMAVNLTVCGEGDECDHRTVQEAVDYAPENVTGEWFVIRIGKGVYNEIVRVPFEKTNLVFLGDGMGRTVITGNLSVGMPGISTYSSATVVKNYDLAQPSPATGSWPATSQSATRPARSPIKPSPSAPQPTTPSSTPSKSPATKILSTPIPSASSTDPASSPAPSTSSSVTPPPSSKTAYSLSCPARSTQRASRPIPLRPMVGPTRPNPRGSCSVGAW</sequence>
<feature type="compositionally biased region" description="Low complexity" evidence="4">
    <location>
        <begin position="343"/>
        <end position="381"/>
    </location>
</feature>
<evidence type="ECO:0000256" key="2">
    <source>
        <dbReference type="ARBA" id="ARBA00022801"/>
    </source>
</evidence>
<dbReference type="InterPro" id="IPR000070">
    <property type="entry name" value="Pectinesterase_cat"/>
</dbReference>
<comment type="caution">
    <text evidence="6">The sequence shown here is derived from an EMBL/GenBank/DDBJ whole genome shotgun (WGS) entry which is preliminary data.</text>
</comment>
<keyword evidence="3" id="KW-0063">Aspartyl esterase</keyword>
<dbReference type="EMBL" id="JANQDX010000002">
    <property type="protein sequence ID" value="KAL0927818.1"/>
    <property type="molecule type" value="Genomic_DNA"/>
</dbReference>
<feature type="compositionally biased region" description="Pro residues" evidence="4">
    <location>
        <begin position="333"/>
        <end position="342"/>
    </location>
</feature>
<feature type="compositionally biased region" description="Polar residues" evidence="4">
    <location>
        <begin position="311"/>
        <end position="325"/>
    </location>
</feature>
<evidence type="ECO:0000313" key="7">
    <source>
        <dbReference type="Proteomes" id="UP001552299"/>
    </source>
</evidence>
<dbReference type="GO" id="GO:0016787">
    <property type="term" value="F:hydrolase activity"/>
    <property type="evidence" value="ECO:0007669"/>
    <property type="project" value="UniProtKB-KW"/>
</dbReference>
<name>A0ABD0VTC2_DENTH</name>